<evidence type="ECO:0000313" key="1">
    <source>
        <dbReference type="EMBL" id="CAD8148272.1"/>
    </source>
</evidence>
<reference evidence="1" key="1">
    <citation type="submission" date="2021-01" db="EMBL/GenBank/DDBJ databases">
        <authorList>
            <consortium name="Genoscope - CEA"/>
            <person name="William W."/>
        </authorList>
    </citation>
    <scope>NUCLEOTIDE SEQUENCE</scope>
</reference>
<dbReference type="OrthoDB" id="296665at2759"/>
<organism evidence="1 2">
    <name type="scientific">Paramecium octaurelia</name>
    <dbReference type="NCBI Taxonomy" id="43137"/>
    <lineage>
        <taxon>Eukaryota</taxon>
        <taxon>Sar</taxon>
        <taxon>Alveolata</taxon>
        <taxon>Ciliophora</taxon>
        <taxon>Intramacronucleata</taxon>
        <taxon>Oligohymenophorea</taxon>
        <taxon>Peniculida</taxon>
        <taxon>Parameciidae</taxon>
        <taxon>Paramecium</taxon>
    </lineage>
</organism>
<sequence length="1959" mass="232837">MNYYLLQCLNFSHLFQKETRLLQLESLGYTKKLNQRKNLGFEQFVLENFMVPRIEYVQSEQLQRVLIARMLLDLNEITNTLMNGKTIDKMKKYKLFYQKYQISNSVMELWLKWAILKNKQLKQKSMKNQLQYFEQIILPQLQHFKNTLIRLKFLIFQAYQTYLIGEEQQSIHYLMNIKHEYYTMYNLKSFVTEMHLLNNQENVVYLSPKLIGSVKSCANMPKEDFFQFLYFEIKLLYPISRGIAPSLAENLFNEIQILFQISQQFYKNPQQSIDQQLAKKYDQVLEMLDKYYEKLGKGLFKRKMFRFDSKPSHKITRSLISFLSSEENLKQSSTFKRDTHYESISSLYNAQQIQQIQLDLTKQSERAVKSTFHSRQVSVSRQPSQFQPESTFSKEMWQEVDNYKIKSFQKRKPLHQKPSVGRIYKNIITSVPLTKRHSRQEEFSPLKKQEIIQEVLDSKLTSKEPTKFMSQALIAPKPKISIMSLVVLFNLRYFHLESPGGKKLPKLITKHFLKILTYVDDPPYLIVSDRQLQMKDLIKKTKRRSKFARQNSFAIKPRLGLKSQFIQLKANFSEKVRININKIKSLIRMGVFRKKRQKEKQTTILGPVQSKPQSITNFLDFNRFKTAPDIVSNHMEKQANVQSQPTPREDFEEKKDSMKDEIKGKGFGFFKAICLAKRLSLINYNTEDITYLQEKYGTLQQVKQQHLYYPTLKYKILFQNKIQIWKIKYKDLTADKNFIVLYASQEGNSYNFYRFDLPVVSKGREKNGATIWPTVAEALRELDKFKQYSQIFNFDLSNNIKKDKHSFISGLTQRAKVKINTEDINSCAYVQSYLCQFHQSQISKIKKICGYAYEILPNINQTTVKYINMNLINKIISYEYHIKRIEKIHFHNKQLNIIDNITDKELQEYLVNKQKIKNSILLFRFICTSRQFMIDGGPSVNLKGFSQKIFSTVIRLSKGMYKSDFKRCFQKFVLLTLEIEISRDLKYHLNDILSPEGKKGNSLKIPQVFGQQIQKQYFELKVSSTLFNKEKAIDNIKSNLLIEPYSLQVSLYHQLLEYLEKDPQQLQNIRFESLLYNLLFQSDYSNTQKELLSLFLFTYFDIDLIQNKIILKNDNQLKTKKMSLKLMQKEEKSIQLYAISPIEQQFVKYTKIINEKEQNLEQLFKINIVTQIQQYDDIYQGKQIIEEPDFMANNQEILQAINIIKQIPLYRIYQKGSLQQFSKINQLLNYKITEFLTKDNKTPVYIQQSHYVNCQLPSAIKLKTLILSKHKDLTNHFNSNHYRFFINRNQQFIVHTSIYYSFNKKLDNFNFDQKGNERIYYFDGEMLYVNLQLEWLSSKTSSIKMIFSHQDLIELFKINIQQYQSIYYFDDKFIQKMTMIILNNTYTERKFRYQLPTFLHRYFLSKKTRQTFIEYQRSISISSDSPKSPKGNIIQINNLNLLERHSNCQFVKLFYDSKEQVSKNYCETYLKDARVIGHFIKKFHVGVKNSQLSNFKSGPIEYGVVTIYSHLIIDVWIIQIYVPKTSRYLLGTINFLDLASLETQEMFSILFEQTKIQRKSVYLRKFTTNKLIMNKQQTFINLHKFFEFTRELNNSLNRRLIIKQLLQNKSKITNKGDKMRVELDVWTQLIKLLKLSLKDPFNIRIESEAQNKNYLEKTLIEQLEQDTNATVNTFKQIGKNYIQKKKNESMENQELLNHFKNLSSNYQALLRDKQVITIKSQFQDSSQICLDFGFKANLKEFIHKMQLKIDKIGLYTIQFFLDYMSLDIGRDNPFFAFESINYANSSMFNLSIRVLGFQSESPIFYCQKQINLREILNLFIADGYFKYQTNYMNAKLSLSDLKQICEYIGFKIKSQNFLGLANQQKYINNNPIFLEETKQEQENTDGMTFMAYKKSTLIILQLFQEHQKVHINYQQIKGRIQLRQTKMYFKDIEEQCSHFSFFVNNGLQKQALQRFMSTL</sequence>
<proteinExistence type="predicted"/>
<dbReference type="EMBL" id="CAJJDP010000021">
    <property type="protein sequence ID" value="CAD8148272.1"/>
    <property type="molecule type" value="Genomic_DNA"/>
</dbReference>
<protein>
    <submittedName>
        <fullName evidence="1">Uncharacterized protein</fullName>
    </submittedName>
</protein>
<evidence type="ECO:0000313" key="2">
    <source>
        <dbReference type="Proteomes" id="UP000683925"/>
    </source>
</evidence>
<comment type="caution">
    <text evidence="1">The sequence shown here is derived from an EMBL/GenBank/DDBJ whole genome shotgun (WGS) entry which is preliminary data.</text>
</comment>
<accession>A0A8S1TBX0</accession>
<name>A0A8S1TBX0_PAROT</name>
<gene>
    <name evidence="1" type="ORF">POCTA_138.1.T0210016</name>
</gene>
<dbReference type="Proteomes" id="UP000683925">
    <property type="component" value="Unassembled WGS sequence"/>
</dbReference>
<keyword evidence="2" id="KW-1185">Reference proteome</keyword>